<evidence type="ECO:0000256" key="5">
    <source>
        <dbReference type="ARBA" id="ARBA00023136"/>
    </source>
</evidence>
<evidence type="ECO:0000313" key="13">
    <source>
        <dbReference type="EMBL" id="CAB5048216.1"/>
    </source>
</evidence>
<keyword evidence="2" id="KW-1003">Cell membrane</keyword>
<dbReference type="AlphaFoldDB" id="A0A6J6VGI7"/>
<dbReference type="EMBL" id="CAFBLC010000044">
    <property type="protein sequence ID" value="CAB4855086.1"/>
    <property type="molecule type" value="Genomic_DNA"/>
</dbReference>
<dbReference type="EMBL" id="CAEZZN010000038">
    <property type="protein sequence ID" value="CAB4771270.1"/>
    <property type="molecule type" value="Genomic_DNA"/>
</dbReference>
<feature type="transmembrane region" description="Helical" evidence="6">
    <location>
        <begin position="181"/>
        <end position="202"/>
    </location>
</feature>
<feature type="domain" description="VTT" evidence="7">
    <location>
        <begin position="34"/>
        <end position="168"/>
    </location>
</feature>
<evidence type="ECO:0000256" key="2">
    <source>
        <dbReference type="ARBA" id="ARBA00022475"/>
    </source>
</evidence>
<proteinExistence type="predicted"/>
<sequence>MNLFDAHSIVSDLGLIGVLAIIFAETGLLVGLAFPGDSLLFIAGVAASGSGAAVLGNAHLPAGALFIGAPIAAIVGAQVGHGFGARYGRKLFDRPDGRVFNRQRVVATEKWLRKYGVGKAIVLARFVPFIRTLINPMCGTVGIPAKKFFVWNAIGGIIWTELVLGLGYILGEKLKGSVDTYILPLVGLIVVASLVPVLAELFREWQTRKHHK</sequence>
<dbReference type="EMBL" id="CAFBQM010000037">
    <property type="protein sequence ID" value="CAB5059277.1"/>
    <property type="molecule type" value="Genomic_DNA"/>
</dbReference>
<dbReference type="EMBL" id="CAFBOQ010000041">
    <property type="protein sequence ID" value="CAB4992351.1"/>
    <property type="molecule type" value="Genomic_DNA"/>
</dbReference>
<protein>
    <submittedName>
        <fullName evidence="9">Unannotated protein</fullName>
    </submittedName>
</protein>
<evidence type="ECO:0000259" key="7">
    <source>
        <dbReference type="Pfam" id="PF09335"/>
    </source>
</evidence>
<name>A0A6J6VGI7_9ZZZZ</name>
<evidence type="ECO:0000256" key="3">
    <source>
        <dbReference type="ARBA" id="ARBA00022692"/>
    </source>
</evidence>
<feature type="transmembrane region" description="Helical" evidence="6">
    <location>
        <begin position="13"/>
        <end position="32"/>
    </location>
</feature>
<feature type="transmembrane region" description="Helical" evidence="6">
    <location>
        <begin position="149"/>
        <end position="169"/>
    </location>
</feature>
<organism evidence="9">
    <name type="scientific">freshwater metagenome</name>
    <dbReference type="NCBI Taxonomy" id="449393"/>
    <lineage>
        <taxon>unclassified sequences</taxon>
        <taxon>metagenomes</taxon>
        <taxon>ecological metagenomes</taxon>
    </lineage>
</organism>
<reference evidence="9" key="1">
    <citation type="submission" date="2020-05" db="EMBL/GenBank/DDBJ databases">
        <authorList>
            <person name="Chiriac C."/>
            <person name="Salcher M."/>
            <person name="Ghai R."/>
            <person name="Kavagutti S V."/>
        </authorList>
    </citation>
    <scope>NUCLEOTIDE SEQUENCE</scope>
</reference>
<comment type="subcellular location">
    <subcellularLocation>
        <location evidence="1">Cell membrane</location>
        <topology evidence="1">Multi-pass membrane protein</topology>
    </subcellularLocation>
</comment>
<gene>
    <name evidence="8" type="ORF">UFOPK2627_00518</name>
    <name evidence="9" type="ORF">UFOPK2879_01021</name>
    <name evidence="10" type="ORF">UFOPK3078_00143</name>
    <name evidence="11" type="ORF">UFOPK3288_01159</name>
    <name evidence="12" type="ORF">UFOPK3990_01171</name>
    <name evidence="13" type="ORF">UFOPK4245_00617</name>
    <name evidence="14" type="ORF">UFOPK4337_00875</name>
</gene>
<keyword evidence="3 6" id="KW-0812">Transmembrane</keyword>
<evidence type="ECO:0000256" key="6">
    <source>
        <dbReference type="SAM" id="Phobius"/>
    </source>
</evidence>
<evidence type="ECO:0000256" key="1">
    <source>
        <dbReference type="ARBA" id="ARBA00004651"/>
    </source>
</evidence>
<dbReference type="EMBL" id="CAEZYA010000011">
    <property type="protein sequence ID" value="CAB4701505.1"/>
    <property type="molecule type" value="Genomic_DNA"/>
</dbReference>
<dbReference type="EMBL" id="CAFAAU010000002">
    <property type="protein sequence ID" value="CAB4797620.1"/>
    <property type="molecule type" value="Genomic_DNA"/>
</dbReference>
<dbReference type="Pfam" id="PF09335">
    <property type="entry name" value="VTT_dom"/>
    <property type="match status" value="1"/>
</dbReference>
<dbReference type="EMBL" id="CAFBQD010000010">
    <property type="protein sequence ID" value="CAB5048216.1"/>
    <property type="molecule type" value="Genomic_DNA"/>
</dbReference>
<dbReference type="InterPro" id="IPR032818">
    <property type="entry name" value="DedA-like"/>
</dbReference>
<dbReference type="InterPro" id="IPR032816">
    <property type="entry name" value="VTT_dom"/>
</dbReference>
<evidence type="ECO:0000256" key="4">
    <source>
        <dbReference type="ARBA" id="ARBA00022989"/>
    </source>
</evidence>
<dbReference type="PANTHER" id="PTHR30353:SF0">
    <property type="entry name" value="TRANSMEMBRANE PROTEIN"/>
    <property type="match status" value="1"/>
</dbReference>
<evidence type="ECO:0000313" key="8">
    <source>
        <dbReference type="EMBL" id="CAB4701505.1"/>
    </source>
</evidence>
<dbReference type="PANTHER" id="PTHR30353">
    <property type="entry name" value="INNER MEMBRANE PROTEIN DEDA-RELATED"/>
    <property type="match status" value="1"/>
</dbReference>
<dbReference type="GO" id="GO:0005886">
    <property type="term" value="C:plasma membrane"/>
    <property type="evidence" value="ECO:0007669"/>
    <property type="project" value="UniProtKB-SubCell"/>
</dbReference>
<accession>A0A6J6VGI7</accession>
<evidence type="ECO:0000313" key="11">
    <source>
        <dbReference type="EMBL" id="CAB4855086.1"/>
    </source>
</evidence>
<feature type="transmembrane region" description="Helical" evidence="6">
    <location>
        <begin position="64"/>
        <end position="84"/>
    </location>
</feature>
<evidence type="ECO:0000313" key="12">
    <source>
        <dbReference type="EMBL" id="CAB4992351.1"/>
    </source>
</evidence>
<evidence type="ECO:0000313" key="14">
    <source>
        <dbReference type="EMBL" id="CAB5059277.1"/>
    </source>
</evidence>
<keyword evidence="4 6" id="KW-1133">Transmembrane helix</keyword>
<evidence type="ECO:0000313" key="10">
    <source>
        <dbReference type="EMBL" id="CAB4797620.1"/>
    </source>
</evidence>
<keyword evidence="5 6" id="KW-0472">Membrane</keyword>
<evidence type="ECO:0000313" key="9">
    <source>
        <dbReference type="EMBL" id="CAB4771270.1"/>
    </source>
</evidence>